<sequence>MKILYDHHAFSLQDVGGITRYFSELLRHAGSGTQCELPIVLSNNLYLHDRQHTRHVSIRPQWLAEKAWRLTGQINQWAAVRALQRGDFDVFHPTLNDADYFLDLIGDRPFVMTVHDLIPLLYPEYYPHASVAGLARQTARATRIIAVSENTRADLLRLLPVEPEQVVVVPHGTSPAVPSRTGLAVPEHYLLYTGTRRFYKNFDCLLQAFALLRPHHPQLYVVCAGGGPFSPAETAQLEQLGLADRVVQRGPLSEAQLAYLYAQAQAFVFPSHYEGFGIPILEAFAHGCPAVLSHASCFPEVAQEAALYFNPNSPAHLAEQLGRLLAEPALQRQLREAGHRRGHDFTWARTAALTHRVYQEAREVRVPA</sequence>
<dbReference type="Pfam" id="PF13439">
    <property type="entry name" value="Glyco_transf_4"/>
    <property type="match status" value="1"/>
</dbReference>
<proteinExistence type="predicted"/>
<dbReference type="RefSeq" id="WP_151076908.1">
    <property type="nucleotide sequence ID" value="NZ_CP047647.1"/>
</dbReference>
<dbReference type="GO" id="GO:0009103">
    <property type="term" value="P:lipopolysaccharide biosynthetic process"/>
    <property type="evidence" value="ECO:0007669"/>
    <property type="project" value="TreeGrafter"/>
</dbReference>
<dbReference type="Proteomes" id="UP000326380">
    <property type="component" value="Unassembled WGS sequence"/>
</dbReference>
<reference evidence="1 2" key="1">
    <citation type="submission" date="2019-09" db="EMBL/GenBank/DDBJ databases">
        <title>Genome sequence of Hymenobacter sp. M3.</title>
        <authorList>
            <person name="Srinivasan S."/>
        </authorList>
    </citation>
    <scope>NUCLEOTIDE SEQUENCE [LARGE SCALE GENOMIC DNA]</scope>
    <source>
        <strain evidence="1 2">M3</strain>
    </source>
</reference>
<dbReference type="PANTHER" id="PTHR46401:SF2">
    <property type="entry name" value="GLYCOSYLTRANSFERASE WBBK-RELATED"/>
    <property type="match status" value="1"/>
</dbReference>
<organism evidence="1 2">
    <name type="scientific">Hymenobacter busanensis</name>
    <dbReference type="NCBI Taxonomy" id="2607656"/>
    <lineage>
        <taxon>Bacteria</taxon>
        <taxon>Pseudomonadati</taxon>
        <taxon>Bacteroidota</taxon>
        <taxon>Cytophagia</taxon>
        <taxon>Cytophagales</taxon>
        <taxon>Hymenobacteraceae</taxon>
        <taxon>Hymenobacter</taxon>
    </lineage>
</organism>
<dbReference type="Gene3D" id="3.40.50.2000">
    <property type="entry name" value="Glycogen Phosphorylase B"/>
    <property type="match status" value="2"/>
</dbReference>
<evidence type="ECO:0000313" key="2">
    <source>
        <dbReference type="Proteomes" id="UP000326380"/>
    </source>
</evidence>
<evidence type="ECO:0000313" key="1">
    <source>
        <dbReference type="EMBL" id="KAA9339260.1"/>
    </source>
</evidence>
<keyword evidence="2" id="KW-1185">Reference proteome</keyword>
<protein>
    <submittedName>
        <fullName evidence="1">Glycosyltransferase family 4 protein</fullName>
    </submittedName>
</protein>
<dbReference type="EMBL" id="VTWU01000001">
    <property type="protein sequence ID" value="KAA9339260.1"/>
    <property type="molecule type" value="Genomic_DNA"/>
</dbReference>
<dbReference type="InterPro" id="IPR001296">
    <property type="entry name" value="Glyco_trans_1"/>
</dbReference>
<dbReference type="PANTHER" id="PTHR46401">
    <property type="entry name" value="GLYCOSYLTRANSFERASE WBBK-RELATED"/>
    <property type="match status" value="1"/>
</dbReference>
<name>A0A7L4ZUW6_9BACT</name>
<dbReference type="SUPFAM" id="SSF53756">
    <property type="entry name" value="UDP-Glycosyltransferase/glycogen phosphorylase"/>
    <property type="match status" value="1"/>
</dbReference>
<accession>A0A7L4ZUW6</accession>
<dbReference type="CDD" id="cd03809">
    <property type="entry name" value="GT4_MtfB-like"/>
    <property type="match status" value="1"/>
</dbReference>
<dbReference type="InterPro" id="IPR028098">
    <property type="entry name" value="Glyco_trans_4-like_N"/>
</dbReference>
<dbReference type="GO" id="GO:0016757">
    <property type="term" value="F:glycosyltransferase activity"/>
    <property type="evidence" value="ECO:0007669"/>
    <property type="project" value="InterPro"/>
</dbReference>
<comment type="caution">
    <text evidence="1">The sequence shown here is derived from an EMBL/GenBank/DDBJ whole genome shotgun (WGS) entry which is preliminary data.</text>
</comment>
<dbReference type="Pfam" id="PF00534">
    <property type="entry name" value="Glycos_transf_1"/>
    <property type="match status" value="1"/>
</dbReference>
<gene>
    <name evidence="1" type="ORF">F0P96_01140</name>
</gene>
<dbReference type="AlphaFoldDB" id="A0A7L4ZUW6"/>